<evidence type="ECO:0000256" key="1">
    <source>
        <dbReference type="ARBA" id="ARBA00002254"/>
    </source>
</evidence>
<keyword evidence="11" id="KW-0969">Cilium</keyword>
<evidence type="ECO:0000256" key="5">
    <source>
        <dbReference type="ARBA" id="ARBA00022500"/>
    </source>
</evidence>
<dbReference type="OrthoDB" id="2381796at2"/>
<evidence type="ECO:0000256" key="10">
    <source>
        <dbReference type="RuleBase" id="RU364125"/>
    </source>
</evidence>
<keyword evidence="4 10" id="KW-1003">Cell membrane</keyword>
<dbReference type="GO" id="GO:0005886">
    <property type="term" value="C:plasma membrane"/>
    <property type="evidence" value="ECO:0007669"/>
    <property type="project" value="UniProtKB-SubCell"/>
</dbReference>
<comment type="similarity">
    <text evidence="3 10">Belongs to the FliL family.</text>
</comment>
<keyword evidence="7 10" id="KW-0283">Flagellar rotation</keyword>
<comment type="caution">
    <text evidence="11">The sequence shown here is derived from an EMBL/GenBank/DDBJ whole genome shotgun (WGS) entry which is preliminary data.</text>
</comment>
<accession>A0A417YJY6</accession>
<protein>
    <recommendedName>
        <fullName evidence="10">Flagellar protein FliL</fullName>
    </recommendedName>
</protein>
<dbReference type="GO" id="GO:0071978">
    <property type="term" value="P:bacterial-type flagellum-dependent swarming motility"/>
    <property type="evidence" value="ECO:0007669"/>
    <property type="project" value="TreeGrafter"/>
</dbReference>
<organism evidence="11 12">
    <name type="scientific">Oceanobacillus profundus</name>
    <dbReference type="NCBI Taxonomy" id="372463"/>
    <lineage>
        <taxon>Bacteria</taxon>
        <taxon>Bacillati</taxon>
        <taxon>Bacillota</taxon>
        <taxon>Bacilli</taxon>
        <taxon>Bacillales</taxon>
        <taxon>Bacillaceae</taxon>
        <taxon>Oceanobacillus</taxon>
    </lineage>
</organism>
<comment type="subcellular location">
    <subcellularLocation>
        <location evidence="2">Cell membrane</location>
        <topology evidence="2">Single-pass membrane protein</topology>
    </subcellularLocation>
</comment>
<evidence type="ECO:0000256" key="3">
    <source>
        <dbReference type="ARBA" id="ARBA00008281"/>
    </source>
</evidence>
<evidence type="ECO:0000313" key="12">
    <source>
        <dbReference type="Proteomes" id="UP000285456"/>
    </source>
</evidence>
<evidence type="ECO:0000256" key="7">
    <source>
        <dbReference type="ARBA" id="ARBA00022779"/>
    </source>
</evidence>
<sequence>MSKLVKTMITSLVVLLVIAIASLVVVLNVAGENEKGDAQTIDDIVNYSYESPEITTDLADGAFVRIQFQIVTDGKETLKEVEKRDFQLKNIIIKELATKTEEDFKSGLSELEQVVKSSLNELVEEGEITEVYTINKILQ</sequence>
<keyword evidence="9 10" id="KW-0472">Membrane</keyword>
<dbReference type="GO" id="GO:0006935">
    <property type="term" value="P:chemotaxis"/>
    <property type="evidence" value="ECO:0007669"/>
    <property type="project" value="UniProtKB-KW"/>
</dbReference>
<evidence type="ECO:0000256" key="6">
    <source>
        <dbReference type="ARBA" id="ARBA00022692"/>
    </source>
</evidence>
<keyword evidence="6" id="KW-0812">Transmembrane</keyword>
<dbReference type="Proteomes" id="UP000285456">
    <property type="component" value="Unassembled WGS sequence"/>
</dbReference>
<dbReference type="GO" id="GO:0009425">
    <property type="term" value="C:bacterial-type flagellum basal body"/>
    <property type="evidence" value="ECO:0007669"/>
    <property type="project" value="InterPro"/>
</dbReference>
<evidence type="ECO:0000256" key="4">
    <source>
        <dbReference type="ARBA" id="ARBA00022475"/>
    </source>
</evidence>
<dbReference type="PANTHER" id="PTHR35091:SF2">
    <property type="entry name" value="FLAGELLAR PROTEIN FLIL"/>
    <property type="match status" value="1"/>
</dbReference>
<comment type="function">
    <text evidence="1 10">Controls the rotational direction of flagella during chemotaxis.</text>
</comment>
<dbReference type="RefSeq" id="WP_118888924.1">
    <property type="nucleotide sequence ID" value="NZ_JAMAWL010000001.1"/>
</dbReference>
<name>A0A417YJY6_9BACI</name>
<keyword evidence="12" id="KW-1185">Reference proteome</keyword>
<gene>
    <name evidence="11" type="primary">fliL</name>
    <name evidence="11" type="ORF">D1B32_06225</name>
</gene>
<dbReference type="EMBL" id="QWEH01000003">
    <property type="protein sequence ID" value="RHW33634.1"/>
    <property type="molecule type" value="Genomic_DNA"/>
</dbReference>
<keyword evidence="11" id="KW-0966">Cell projection</keyword>
<dbReference type="AlphaFoldDB" id="A0A417YJY6"/>
<evidence type="ECO:0000256" key="2">
    <source>
        <dbReference type="ARBA" id="ARBA00004162"/>
    </source>
</evidence>
<keyword evidence="11" id="KW-0282">Flagellum</keyword>
<dbReference type="PANTHER" id="PTHR35091">
    <property type="entry name" value="FLAGELLAR PROTEIN FLIL"/>
    <property type="match status" value="1"/>
</dbReference>
<evidence type="ECO:0000256" key="9">
    <source>
        <dbReference type="ARBA" id="ARBA00023136"/>
    </source>
</evidence>
<keyword evidence="5 10" id="KW-0145">Chemotaxis</keyword>
<dbReference type="NCBIfam" id="NF005826">
    <property type="entry name" value="PRK07718.1"/>
    <property type="match status" value="1"/>
</dbReference>
<proteinExistence type="inferred from homology"/>
<dbReference type="InterPro" id="IPR005503">
    <property type="entry name" value="FliL"/>
</dbReference>
<dbReference type="Pfam" id="PF03748">
    <property type="entry name" value="FliL"/>
    <property type="match status" value="1"/>
</dbReference>
<evidence type="ECO:0000313" key="11">
    <source>
        <dbReference type="EMBL" id="RHW33634.1"/>
    </source>
</evidence>
<keyword evidence="8" id="KW-1133">Transmembrane helix</keyword>
<reference evidence="11 12" key="1">
    <citation type="journal article" date="2007" name="Int. J. Syst. Evol. Microbiol.">
        <title>Oceanobacillus profundus sp. nov., isolated from a deep-sea sediment core.</title>
        <authorList>
            <person name="Kim Y.G."/>
            <person name="Choi D.H."/>
            <person name="Hyun S."/>
            <person name="Cho B.C."/>
        </authorList>
    </citation>
    <scope>NUCLEOTIDE SEQUENCE [LARGE SCALE GENOMIC DNA]</scope>
    <source>
        <strain evidence="11 12">DSM 18246</strain>
    </source>
</reference>
<evidence type="ECO:0000256" key="8">
    <source>
        <dbReference type="ARBA" id="ARBA00022989"/>
    </source>
</evidence>